<proteinExistence type="predicted"/>
<dbReference type="Proteomes" id="UP000708208">
    <property type="component" value="Unassembled WGS sequence"/>
</dbReference>
<organism evidence="1 2">
    <name type="scientific">Allacma fusca</name>
    <dbReference type="NCBI Taxonomy" id="39272"/>
    <lineage>
        <taxon>Eukaryota</taxon>
        <taxon>Metazoa</taxon>
        <taxon>Ecdysozoa</taxon>
        <taxon>Arthropoda</taxon>
        <taxon>Hexapoda</taxon>
        <taxon>Collembola</taxon>
        <taxon>Symphypleona</taxon>
        <taxon>Sminthuridae</taxon>
        <taxon>Allacma</taxon>
    </lineage>
</organism>
<keyword evidence="2" id="KW-1185">Reference proteome</keyword>
<dbReference type="EMBL" id="CAJVCH010196871">
    <property type="protein sequence ID" value="CAG7730585.1"/>
    <property type="molecule type" value="Genomic_DNA"/>
</dbReference>
<reference evidence="1" key="1">
    <citation type="submission" date="2021-06" db="EMBL/GenBank/DDBJ databases">
        <authorList>
            <person name="Hodson N. C."/>
            <person name="Mongue J. A."/>
            <person name="Jaron S. K."/>
        </authorList>
    </citation>
    <scope>NUCLEOTIDE SEQUENCE</scope>
</reference>
<comment type="caution">
    <text evidence="1">The sequence shown here is derived from an EMBL/GenBank/DDBJ whole genome shotgun (WGS) entry which is preliminary data.</text>
</comment>
<sequence>YVGQGYYCFPRSNIGLSRSREDTFSQNFPKDESINFKGS</sequence>
<evidence type="ECO:0000313" key="2">
    <source>
        <dbReference type="Proteomes" id="UP000708208"/>
    </source>
</evidence>
<name>A0A8J2KR51_9HEXA</name>
<gene>
    <name evidence="1" type="ORF">AFUS01_LOCUS19215</name>
</gene>
<accession>A0A8J2KR51</accession>
<dbReference type="AlphaFoldDB" id="A0A8J2KR51"/>
<protein>
    <submittedName>
        <fullName evidence="1">Uncharacterized protein</fullName>
    </submittedName>
</protein>
<feature type="non-terminal residue" evidence="1">
    <location>
        <position position="1"/>
    </location>
</feature>
<evidence type="ECO:0000313" key="1">
    <source>
        <dbReference type="EMBL" id="CAG7730585.1"/>
    </source>
</evidence>